<sequence>MIPVLNEYHQQIKLILKIPSSKFKVGISLFRPVSVHERIRAIRSLKEVEKKQIKRKKCKLNCLLSSHKPKHHSVKKIAIQRGSIMARIIEEKSRQRTTSTGSLDGMVITRENELVALSSDAYEVVKAAAVIYSANTNNTVSINAKQKEEIGIQKKFEENHLSSSFESTSFEQLKPNNSTNAKSNSLRYSPDNNRKNLQTLTEGFPMSSFDQTTEKFQTNSQPVGYYFLKKEIAFYFLPIYF</sequence>
<organism evidence="1 2">
    <name type="scientific">Schistosoma mattheei</name>
    <dbReference type="NCBI Taxonomy" id="31246"/>
    <lineage>
        <taxon>Eukaryota</taxon>
        <taxon>Metazoa</taxon>
        <taxon>Spiralia</taxon>
        <taxon>Lophotrochozoa</taxon>
        <taxon>Platyhelminthes</taxon>
        <taxon>Trematoda</taxon>
        <taxon>Digenea</taxon>
        <taxon>Strigeidida</taxon>
        <taxon>Schistosomatoidea</taxon>
        <taxon>Schistosomatidae</taxon>
        <taxon>Schistosoma</taxon>
    </lineage>
</organism>
<protein>
    <submittedName>
        <fullName evidence="1">Uncharacterized protein</fullName>
    </submittedName>
</protein>
<gene>
    <name evidence="1" type="ORF">SMTD_LOCUS2235</name>
</gene>
<dbReference type="Proteomes" id="UP000269396">
    <property type="component" value="Unassembled WGS sequence"/>
</dbReference>
<evidence type="ECO:0000313" key="2">
    <source>
        <dbReference type="Proteomes" id="UP000269396"/>
    </source>
</evidence>
<dbReference type="AlphaFoldDB" id="A0A183NJE9"/>
<name>A0A183NJE9_9TREM</name>
<accession>A0A183NJE9</accession>
<reference evidence="1 2" key="1">
    <citation type="submission" date="2018-11" db="EMBL/GenBank/DDBJ databases">
        <authorList>
            <consortium name="Pathogen Informatics"/>
        </authorList>
    </citation>
    <scope>NUCLEOTIDE SEQUENCE [LARGE SCALE GENOMIC DNA]</scope>
    <source>
        <strain>Denwood</strain>
        <strain evidence="2">Zambia</strain>
    </source>
</reference>
<evidence type="ECO:0000313" key="1">
    <source>
        <dbReference type="EMBL" id="VDO85278.1"/>
    </source>
</evidence>
<keyword evidence="2" id="KW-1185">Reference proteome</keyword>
<dbReference type="EMBL" id="UZAL01002920">
    <property type="protein sequence ID" value="VDO85278.1"/>
    <property type="molecule type" value="Genomic_DNA"/>
</dbReference>
<proteinExistence type="predicted"/>